<dbReference type="Pfam" id="PF05954">
    <property type="entry name" value="Phage_GPD"/>
    <property type="match status" value="1"/>
</dbReference>
<accession>A0A702KZC2</accession>
<sequence length="367" mass="39354">MGVTAEYLPDFSLKAEGQDITAAIRRGLAEIRYTDNGAATKRSDELMITLMSETLTLPSKGAQLQLGLGFNGSLVNKGTFTVCQVRSSGPPRRITIYATAAPMNAARHGADVTAIKSRSFDNITIGDLVRTVAEDNGLTARVSAPLAGIMLPWVVQSAESDAALLSRLASEYGATSKPTNGYWLFLAYGVGQSAGGKDVPVMTITPDMVSDWSYQEGERTGATGNRKGDKSGRGKIGVNYFSASDGRTVEHATEVYGTDRLNPFTLPDRDSARYCGEAKARRVSKSGRRMSLRMPCRPPLLSAGAETRFITQGFGVREDHNWQAESVEFSFSTSGGFSLSLSLATDISPKGMKAAAKKEKKGIDYFG</sequence>
<gene>
    <name evidence="1" type="ORF">G0D74_04390</name>
</gene>
<name>A0A702KZC2_SALER</name>
<reference evidence="1" key="1">
    <citation type="journal article" date="2018" name="Genome Biol.">
        <title>SKESA: strategic k-mer extension for scrupulous assemblies.</title>
        <authorList>
            <person name="Souvorov A."/>
            <person name="Agarwala R."/>
            <person name="Lipman D.J."/>
        </authorList>
    </citation>
    <scope>NUCLEOTIDE SEQUENCE</scope>
    <source>
        <strain evidence="1">12-2127</strain>
    </source>
</reference>
<proteinExistence type="predicted"/>
<dbReference type="EMBL" id="DAAMJT010000004">
    <property type="protein sequence ID" value="HAC6950959.1"/>
    <property type="molecule type" value="Genomic_DNA"/>
</dbReference>
<dbReference type="AlphaFoldDB" id="A0A702KZC2"/>
<dbReference type="SUPFAM" id="SSF69279">
    <property type="entry name" value="Phage tail proteins"/>
    <property type="match status" value="1"/>
</dbReference>
<comment type="caution">
    <text evidence="1">The sequence shown here is derived from an EMBL/GenBank/DDBJ whole genome shotgun (WGS) entry which is preliminary data.</text>
</comment>
<organism evidence="1">
    <name type="scientific">Salmonella enterica subsp. salamae</name>
    <dbReference type="NCBI Taxonomy" id="59202"/>
    <lineage>
        <taxon>Bacteria</taxon>
        <taxon>Pseudomonadati</taxon>
        <taxon>Pseudomonadota</taxon>
        <taxon>Gammaproteobacteria</taxon>
        <taxon>Enterobacterales</taxon>
        <taxon>Enterobacteriaceae</taxon>
        <taxon>Salmonella</taxon>
    </lineage>
</organism>
<protein>
    <submittedName>
        <fullName evidence="1">Late control protein</fullName>
    </submittedName>
</protein>
<evidence type="ECO:0000313" key="1">
    <source>
        <dbReference type="EMBL" id="HAC6950959.1"/>
    </source>
</evidence>
<reference evidence="1" key="2">
    <citation type="submission" date="2018-07" db="EMBL/GenBank/DDBJ databases">
        <authorList>
            <consortium name="NCBI Pathogen Detection Project"/>
        </authorList>
    </citation>
    <scope>NUCLEOTIDE SEQUENCE</scope>
    <source>
        <strain evidence="1">12-2127</strain>
    </source>
</reference>